<dbReference type="InterPro" id="IPR004392">
    <property type="entry name" value="Hyd_mat_HypB"/>
</dbReference>
<evidence type="ECO:0000256" key="2">
    <source>
        <dbReference type="ARBA" id="ARBA00022596"/>
    </source>
</evidence>
<evidence type="ECO:0000256" key="3">
    <source>
        <dbReference type="ARBA" id="ARBA00022723"/>
    </source>
</evidence>
<keyword evidence="6" id="KW-0862">Zinc</keyword>
<dbReference type="STRING" id="29422.Lbru_0505"/>
<dbReference type="Gene3D" id="3.40.50.300">
    <property type="entry name" value="P-loop containing nucleotide triphosphate hydrolases"/>
    <property type="match status" value="1"/>
</dbReference>
<dbReference type="EMBL" id="LNXV01000004">
    <property type="protein sequence ID" value="KTC86564.1"/>
    <property type="molecule type" value="Genomic_DNA"/>
</dbReference>
<evidence type="ECO:0000256" key="1">
    <source>
        <dbReference type="ARBA" id="ARBA00006211"/>
    </source>
</evidence>
<dbReference type="SUPFAM" id="SSF52540">
    <property type="entry name" value="P-loop containing nucleoside triphosphate hydrolases"/>
    <property type="match status" value="1"/>
</dbReference>
<comment type="caution">
    <text evidence="10">The sequence shown here is derived from an EMBL/GenBank/DDBJ whole genome shotgun (WGS) entry which is preliminary data.</text>
</comment>
<name>A0A0W0STF8_9GAMM</name>
<dbReference type="GO" id="GO:0005525">
    <property type="term" value="F:GTP binding"/>
    <property type="evidence" value="ECO:0007669"/>
    <property type="project" value="UniProtKB-KW"/>
</dbReference>
<dbReference type="PATRIC" id="fig|29422.6.peg.529"/>
<keyword evidence="2" id="KW-0533">Nickel</keyword>
<keyword evidence="3" id="KW-0479">Metal-binding</keyword>
<proteinExistence type="inferred from homology"/>
<dbReference type="PANTHER" id="PTHR30134:SF2">
    <property type="entry name" value="HYDROGENASE MATURATION FACTOR HYPB"/>
    <property type="match status" value="1"/>
</dbReference>
<dbReference type="PANTHER" id="PTHR30134">
    <property type="entry name" value="HYDROGENASE PROTEIN ASSEMBLY PROTEIN, NICKEL CHAPERONE"/>
    <property type="match status" value="1"/>
</dbReference>
<accession>A0A0W0STF8</accession>
<dbReference type="GO" id="GO:0016151">
    <property type="term" value="F:nickel cation binding"/>
    <property type="evidence" value="ECO:0007669"/>
    <property type="project" value="InterPro"/>
</dbReference>
<evidence type="ECO:0000256" key="5">
    <source>
        <dbReference type="ARBA" id="ARBA00022801"/>
    </source>
</evidence>
<dbReference type="Proteomes" id="UP000054742">
    <property type="component" value="Unassembled WGS sequence"/>
</dbReference>
<protein>
    <recommendedName>
        <fullName evidence="8">Hydrogenase maturation factor HypB</fullName>
    </recommendedName>
</protein>
<sequence length="246" mass="27448">MCGLCGCSEEDNLSHHNSESTLIAHHHHHASSKMVQVEQDLLSKNDQFALANRHTFLKNKIIAINLMSSPGSGKTTLLVRTISDLKNQISIAVVVGDQQTDYDAEKIKSTGAQAIQINTGKVCHLDAHMVGHSLETLVLQEGNILFIENVGNLVCPALFDLGETYRIVILSVTEGDNKPLKYPEMFRKADLLILTKTDLLPYVEFDVYKCLDYARRINPSVEACSLSARTGEGLMSWYEWLAMRQF</sequence>
<evidence type="ECO:0000256" key="6">
    <source>
        <dbReference type="ARBA" id="ARBA00022833"/>
    </source>
</evidence>
<keyword evidence="5" id="KW-0378">Hydrolase</keyword>
<dbReference type="InterPro" id="IPR027417">
    <property type="entry name" value="P-loop_NTPase"/>
</dbReference>
<dbReference type="Pfam" id="PF02492">
    <property type="entry name" value="cobW"/>
    <property type="match status" value="1"/>
</dbReference>
<keyword evidence="4" id="KW-0547">Nucleotide-binding</keyword>
<keyword evidence="7" id="KW-0342">GTP-binding</keyword>
<dbReference type="GO" id="GO:0008270">
    <property type="term" value="F:zinc ion binding"/>
    <property type="evidence" value="ECO:0007669"/>
    <property type="project" value="TreeGrafter"/>
</dbReference>
<gene>
    <name evidence="10" type="primary">hypB</name>
    <name evidence="10" type="ORF">Lbru_0505</name>
</gene>
<dbReference type="NCBIfam" id="TIGR00073">
    <property type="entry name" value="hypB"/>
    <property type="match status" value="1"/>
</dbReference>
<feature type="domain" description="CobW/HypB/UreG nucleotide-binding" evidence="9">
    <location>
        <begin position="64"/>
        <end position="222"/>
    </location>
</feature>
<organism evidence="10 11">
    <name type="scientific">Legionella brunensis</name>
    <dbReference type="NCBI Taxonomy" id="29422"/>
    <lineage>
        <taxon>Bacteria</taxon>
        <taxon>Pseudomonadati</taxon>
        <taxon>Pseudomonadota</taxon>
        <taxon>Gammaproteobacteria</taxon>
        <taxon>Legionellales</taxon>
        <taxon>Legionellaceae</taxon>
        <taxon>Legionella</taxon>
    </lineage>
</organism>
<dbReference type="RefSeq" id="WP_058440608.1">
    <property type="nucleotide sequence ID" value="NZ_CAAAHU010000025.1"/>
</dbReference>
<keyword evidence="11" id="KW-1185">Reference proteome</keyword>
<evidence type="ECO:0000256" key="8">
    <source>
        <dbReference type="ARBA" id="ARBA00035238"/>
    </source>
</evidence>
<evidence type="ECO:0000313" key="10">
    <source>
        <dbReference type="EMBL" id="KTC86564.1"/>
    </source>
</evidence>
<reference evidence="10 11" key="1">
    <citation type="submission" date="2015-11" db="EMBL/GenBank/DDBJ databases">
        <title>Genomic analysis of 38 Legionella species identifies large and diverse effector repertoires.</title>
        <authorList>
            <person name="Burstein D."/>
            <person name="Amaro F."/>
            <person name="Zusman T."/>
            <person name="Lifshitz Z."/>
            <person name="Cohen O."/>
            <person name="Gilbert J.A."/>
            <person name="Pupko T."/>
            <person name="Shuman H.A."/>
            <person name="Segal G."/>
        </authorList>
    </citation>
    <scope>NUCLEOTIDE SEQUENCE [LARGE SCALE GENOMIC DNA]</scope>
    <source>
        <strain evidence="10 11">ATCC 43878</strain>
    </source>
</reference>
<evidence type="ECO:0000256" key="4">
    <source>
        <dbReference type="ARBA" id="ARBA00022741"/>
    </source>
</evidence>
<evidence type="ECO:0000259" key="9">
    <source>
        <dbReference type="Pfam" id="PF02492"/>
    </source>
</evidence>
<evidence type="ECO:0000256" key="7">
    <source>
        <dbReference type="ARBA" id="ARBA00023134"/>
    </source>
</evidence>
<dbReference type="GO" id="GO:0051604">
    <property type="term" value="P:protein maturation"/>
    <property type="evidence" value="ECO:0007669"/>
    <property type="project" value="InterPro"/>
</dbReference>
<dbReference type="AlphaFoldDB" id="A0A0W0STF8"/>
<dbReference type="CDD" id="cd05390">
    <property type="entry name" value="HypB"/>
    <property type="match status" value="1"/>
</dbReference>
<dbReference type="PIRSF" id="PIRSF005624">
    <property type="entry name" value="Ni-bind_GTPase"/>
    <property type="match status" value="1"/>
</dbReference>
<dbReference type="GO" id="GO:0003924">
    <property type="term" value="F:GTPase activity"/>
    <property type="evidence" value="ECO:0007669"/>
    <property type="project" value="InterPro"/>
</dbReference>
<comment type="similarity">
    <text evidence="1">Belongs to the SIMIBI class G3E GTPase family. HypB/HupM subfamily.</text>
</comment>
<evidence type="ECO:0000313" key="11">
    <source>
        <dbReference type="Proteomes" id="UP000054742"/>
    </source>
</evidence>
<dbReference type="InterPro" id="IPR003495">
    <property type="entry name" value="CobW/HypB/UreG_nucleotide-bd"/>
</dbReference>
<dbReference type="OrthoDB" id="9802035at2"/>